<keyword evidence="2" id="KW-1185">Reference proteome</keyword>
<dbReference type="Proteomes" id="UP001359485">
    <property type="component" value="Unassembled WGS sequence"/>
</dbReference>
<accession>A0ABR1AV08</accession>
<organism evidence="1 2">
    <name type="scientific">Polyplax serrata</name>
    <name type="common">Common mouse louse</name>
    <dbReference type="NCBI Taxonomy" id="468196"/>
    <lineage>
        <taxon>Eukaryota</taxon>
        <taxon>Metazoa</taxon>
        <taxon>Ecdysozoa</taxon>
        <taxon>Arthropoda</taxon>
        <taxon>Hexapoda</taxon>
        <taxon>Insecta</taxon>
        <taxon>Pterygota</taxon>
        <taxon>Neoptera</taxon>
        <taxon>Paraneoptera</taxon>
        <taxon>Psocodea</taxon>
        <taxon>Troctomorpha</taxon>
        <taxon>Phthiraptera</taxon>
        <taxon>Anoplura</taxon>
        <taxon>Polyplacidae</taxon>
        <taxon>Polyplax</taxon>
    </lineage>
</organism>
<gene>
    <name evidence="1" type="ORF">RUM44_010157</name>
</gene>
<dbReference type="EMBL" id="JAWJWF010000045">
    <property type="protein sequence ID" value="KAK6627678.1"/>
    <property type="molecule type" value="Genomic_DNA"/>
</dbReference>
<evidence type="ECO:0000313" key="1">
    <source>
        <dbReference type="EMBL" id="KAK6627678.1"/>
    </source>
</evidence>
<proteinExistence type="predicted"/>
<name>A0ABR1AV08_POLSC</name>
<evidence type="ECO:0000313" key="2">
    <source>
        <dbReference type="Proteomes" id="UP001359485"/>
    </source>
</evidence>
<sequence length="101" mass="10757">MIEGFPTTQDTGPLLGGATRMEDSTDLETIISRAADKISSHDHLSSLTSSANSLLPLTTGKGYHHTSGGPDVLRSTKSVERCLDCQGIANSRISETYCTPF</sequence>
<comment type="caution">
    <text evidence="1">The sequence shown here is derived from an EMBL/GenBank/DDBJ whole genome shotgun (WGS) entry which is preliminary data.</text>
</comment>
<protein>
    <submittedName>
        <fullName evidence="1">Uncharacterized protein</fullName>
    </submittedName>
</protein>
<reference evidence="1 2" key="1">
    <citation type="submission" date="2023-09" db="EMBL/GenBank/DDBJ databases">
        <title>Genomes of two closely related lineages of the louse Polyplax serrata with different host specificities.</title>
        <authorList>
            <person name="Martinu J."/>
            <person name="Tarabai H."/>
            <person name="Stefka J."/>
            <person name="Hypsa V."/>
        </authorList>
    </citation>
    <scope>NUCLEOTIDE SEQUENCE [LARGE SCALE GENOMIC DNA]</scope>
    <source>
        <strain evidence="1">98ZLc_SE</strain>
    </source>
</reference>